<feature type="domain" description="Exoribonuclease phosphorolytic" evidence="7">
    <location>
        <begin position="161"/>
        <end position="225"/>
    </location>
</feature>
<dbReference type="SUPFAM" id="SSF54211">
    <property type="entry name" value="Ribosomal protein S5 domain 2-like"/>
    <property type="match status" value="1"/>
</dbReference>
<evidence type="ECO:0000259" key="7">
    <source>
        <dbReference type="Pfam" id="PF03725"/>
    </source>
</evidence>
<comment type="subcellular location">
    <subcellularLocation>
        <location evidence="1">Nucleus</location>
    </subcellularLocation>
</comment>
<dbReference type="Pfam" id="PF03725">
    <property type="entry name" value="RNase_PH_C"/>
    <property type="match status" value="1"/>
</dbReference>
<comment type="similarity">
    <text evidence="2">Belongs to the RNase PH family.</text>
</comment>
<name>I4Y8T3_WALMC</name>
<dbReference type="GO" id="GO:0071051">
    <property type="term" value="P:poly(A)-dependent snoRNA 3'-end processing"/>
    <property type="evidence" value="ECO:0007669"/>
    <property type="project" value="TreeGrafter"/>
</dbReference>
<dbReference type="GO" id="GO:0016075">
    <property type="term" value="P:rRNA catabolic process"/>
    <property type="evidence" value="ECO:0007669"/>
    <property type="project" value="TreeGrafter"/>
</dbReference>
<feature type="domain" description="Exoribonuclease phosphorolytic" evidence="6">
    <location>
        <begin position="17"/>
        <end position="156"/>
    </location>
</feature>
<dbReference type="InterPro" id="IPR027408">
    <property type="entry name" value="PNPase/RNase_PH_dom_sf"/>
</dbReference>
<dbReference type="RefSeq" id="XP_006959632.1">
    <property type="nucleotide sequence ID" value="XM_006959570.1"/>
</dbReference>
<protein>
    <submittedName>
        <fullName evidence="8">Uncharacterized protein</fullName>
    </submittedName>
</protein>
<dbReference type="eggNOG" id="KOG1069">
    <property type="taxonomic scope" value="Eukaryota"/>
</dbReference>
<keyword evidence="3" id="KW-0698">rRNA processing</keyword>
<dbReference type="OMA" id="CIINEQG"/>
<dbReference type="GO" id="GO:0006364">
    <property type="term" value="P:rRNA processing"/>
    <property type="evidence" value="ECO:0007669"/>
    <property type="project" value="UniProtKB-KW"/>
</dbReference>
<evidence type="ECO:0000256" key="1">
    <source>
        <dbReference type="ARBA" id="ARBA00004123"/>
    </source>
</evidence>
<dbReference type="AlphaFoldDB" id="I4Y8T3"/>
<evidence type="ECO:0000313" key="8">
    <source>
        <dbReference type="EMBL" id="EIM20375.1"/>
    </source>
</evidence>
<dbReference type="InParanoid" id="I4Y8T3"/>
<dbReference type="FunCoup" id="I4Y8T3">
    <property type="interactions" value="182"/>
</dbReference>
<dbReference type="InterPro" id="IPR020568">
    <property type="entry name" value="Ribosomal_Su5_D2-typ_SF"/>
</dbReference>
<dbReference type="GO" id="GO:0000177">
    <property type="term" value="C:cytoplasmic exosome (RNase complex)"/>
    <property type="evidence" value="ECO:0007669"/>
    <property type="project" value="TreeGrafter"/>
</dbReference>
<evidence type="ECO:0000259" key="6">
    <source>
        <dbReference type="Pfam" id="PF01138"/>
    </source>
</evidence>
<dbReference type="PANTHER" id="PTHR11953:SF1">
    <property type="entry name" value="EXOSOME COMPLEX COMPONENT RRP46"/>
    <property type="match status" value="1"/>
</dbReference>
<sequence>MSLRAGNIRKDGRTPNEVREINCTRESNARVDGAVRFSFGDVEVLGSATGPVEANLRDEIVDRCTIDVNFRSINNVTGVQYKELADQIEGALSSVVVGEQLPRSLVRFVVQTLSSPQTPTYMVKEAVSAPPFRIPISEKAAAINGAIMASLAANIPLSGVLLCVSLAVIDDVIVLDPSSYEEADATSVHLLGFTFSSTTNKALSISESLGNFNQETYIEIIKEGSKNAEIMYNYIKTLTI</sequence>
<dbReference type="GO" id="GO:0034475">
    <property type="term" value="P:U4 snRNA 3'-end processing"/>
    <property type="evidence" value="ECO:0007669"/>
    <property type="project" value="TreeGrafter"/>
</dbReference>
<reference evidence="8 9" key="1">
    <citation type="journal article" date="2012" name="Fungal Genet. Biol.">
        <title>The genome of the xerotolerant mold Wallemia sebi reveals adaptations to osmotic stress and suggests cryptic sexual reproduction.</title>
        <authorList>
            <person name="Padamsee M."/>
            <person name="Kumar T.K.A."/>
            <person name="Riley R."/>
            <person name="Binder M."/>
            <person name="Boyd A."/>
            <person name="Calvo A.M."/>
            <person name="Furukawa K."/>
            <person name="Hesse C."/>
            <person name="Hohmann S."/>
            <person name="James T.Y."/>
            <person name="LaButti K."/>
            <person name="Lapidus A."/>
            <person name="Lindquist E."/>
            <person name="Lucas S."/>
            <person name="Miller K."/>
            <person name="Shantappa S."/>
            <person name="Grigoriev I.V."/>
            <person name="Hibbett D.S."/>
            <person name="McLaughlin D.J."/>
            <person name="Spatafora J.W."/>
            <person name="Aime M.C."/>
        </authorList>
    </citation>
    <scope>NUCLEOTIDE SEQUENCE [LARGE SCALE GENOMIC DNA]</scope>
    <source>
        <strain evidence="9">ATCC MYA-4683 / CBS 633.66</strain>
    </source>
</reference>
<evidence type="ECO:0000256" key="2">
    <source>
        <dbReference type="ARBA" id="ARBA00006678"/>
    </source>
</evidence>
<accession>I4Y8T3</accession>
<dbReference type="Pfam" id="PF01138">
    <property type="entry name" value="RNase_PH"/>
    <property type="match status" value="1"/>
</dbReference>
<dbReference type="GO" id="GO:0000176">
    <property type="term" value="C:nuclear exosome (RNase complex)"/>
    <property type="evidence" value="ECO:0007669"/>
    <property type="project" value="TreeGrafter"/>
</dbReference>
<dbReference type="GO" id="GO:0005730">
    <property type="term" value="C:nucleolus"/>
    <property type="evidence" value="ECO:0007669"/>
    <property type="project" value="TreeGrafter"/>
</dbReference>
<evidence type="ECO:0000313" key="9">
    <source>
        <dbReference type="Proteomes" id="UP000005242"/>
    </source>
</evidence>
<dbReference type="InterPro" id="IPR036345">
    <property type="entry name" value="ExoRNase_PH_dom2_sf"/>
</dbReference>
<evidence type="ECO:0000256" key="5">
    <source>
        <dbReference type="ARBA" id="ARBA00023242"/>
    </source>
</evidence>
<evidence type="ECO:0000256" key="4">
    <source>
        <dbReference type="ARBA" id="ARBA00022835"/>
    </source>
</evidence>
<dbReference type="STRING" id="671144.I4Y8T3"/>
<dbReference type="GO" id="GO:0003723">
    <property type="term" value="F:RNA binding"/>
    <property type="evidence" value="ECO:0007669"/>
    <property type="project" value="TreeGrafter"/>
</dbReference>
<dbReference type="HOGENOM" id="CLU_063514_2_0_1"/>
<dbReference type="Gene3D" id="3.30.230.70">
    <property type="entry name" value="GHMP Kinase, N-terminal domain"/>
    <property type="match status" value="1"/>
</dbReference>
<dbReference type="GO" id="GO:0071028">
    <property type="term" value="P:nuclear mRNA surveillance"/>
    <property type="evidence" value="ECO:0007669"/>
    <property type="project" value="TreeGrafter"/>
</dbReference>
<organism evidence="8 9">
    <name type="scientific">Wallemia mellicola (strain ATCC MYA-4683 / CBS 633.66)</name>
    <name type="common">Wallemia sebi (CBS 633.66)</name>
    <dbReference type="NCBI Taxonomy" id="671144"/>
    <lineage>
        <taxon>Eukaryota</taxon>
        <taxon>Fungi</taxon>
        <taxon>Dikarya</taxon>
        <taxon>Basidiomycota</taxon>
        <taxon>Wallemiomycotina</taxon>
        <taxon>Wallemiomycetes</taxon>
        <taxon>Wallemiales</taxon>
        <taxon>Wallemiaceae</taxon>
        <taxon>Wallemia</taxon>
    </lineage>
</organism>
<dbReference type="KEGG" id="wse:WALSEDRAFT_69929"/>
<evidence type="ECO:0000256" key="3">
    <source>
        <dbReference type="ARBA" id="ARBA00022552"/>
    </source>
</evidence>
<keyword evidence="9" id="KW-1185">Reference proteome</keyword>
<keyword evidence="5" id="KW-0539">Nucleus</keyword>
<dbReference type="EMBL" id="JH668240">
    <property type="protein sequence ID" value="EIM20375.1"/>
    <property type="molecule type" value="Genomic_DNA"/>
</dbReference>
<dbReference type="InterPro" id="IPR001247">
    <property type="entry name" value="ExoRNase_PH_dom1"/>
</dbReference>
<dbReference type="InterPro" id="IPR050080">
    <property type="entry name" value="RNase_PH"/>
</dbReference>
<dbReference type="GeneID" id="18475663"/>
<dbReference type="Proteomes" id="UP000005242">
    <property type="component" value="Unassembled WGS sequence"/>
</dbReference>
<dbReference type="SUPFAM" id="SSF55666">
    <property type="entry name" value="Ribonuclease PH domain 2-like"/>
    <property type="match status" value="1"/>
</dbReference>
<dbReference type="PANTHER" id="PTHR11953">
    <property type="entry name" value="EXOSOME COMPLEX COMPONENT"/>
    <property type="match status" value="1"/>
</dbReference>
<dbReference type="InterPro" id="IPR015847">
    <property type="entry name" value="ExoRNase_PH_dom2"/>
</dbReference>
<gene>
    <name evidence="8" type="ORF">WALSEDRAFT_69929</name>
</gene>
<keyword evidence="4" id="KW-0271">Exosome</keyword>
<dbReference type="OrthoDB" id="27298at2759"/>
<proteinExistence type="inferred from homology"/>